<comment type="cofactor">
    <cofactor evidence="6">
        <name>FMN</name>
        <dbReference type="ChEBI" id="CHEBI:58210"/>
    </cofactor>
    <text evidence="6">Binds 1 FMN per subunit.</text>
</comment>
<feature type="binding site" evidence="6">
    <location>
        <begin position="81"/>
        <end position="84"/>
    </location>
    <ligand>
        <name>FMN</name>
        <dbReference type="ChEBI" id="CHEBI:58210"/>
    </ligand>
</feature>
<feature type="domain" description="Flavodoxin-like fold" evidence="7">
    <location>
        <begin position="1"/>
        <end position="184"/>
    </location>
</feature>
<comment type="function">
    <text evidence="6">Also exhibits azoreductase activity. Catalyzes the reductive cleavage of the azo bond in aromatic azo compounds to the corresponding amines.</text>
</comment>
<dbReference type="InterPro" id="IPR050104">
    <property type="entry name" value="FMN-dep_NADH:Q_OxRdtase_AzoR1"/>
</dbReference>
<dbReference type="RefSeq" id="WP_126779283.1">
    <property type="nucleotide sequence ID" value="NZ_PIQC01000001.1"/>
</dbReference>
<dbReference type="EC" id="1.6.5.-" evidence="6"/>
<keyword evidence="3 6" id="KW-0560">Oxidoreductase</keyword>
<comment type="catalytic activity">
    <reaction evidence="6">
        <text>2 a quinone + NADH + H(+) = 2 a 1,4-benzosemiquinone + NAD(+)</text>
        <dbReference type="Rhea" id="RHEA:65952"/>
        <dbReference type="ChEBI" id="CHEBI:15378"/>
        <dbReference type="ChEBI" id="CHEBI:57540"/>
        <dbReference type="ChEBI" id="CHEBI:57945"/>
        <dbReference type="ChEBI" id="CHEBI:132124"/>
        <dbReference type="ChEBI" id="CHEBI:134225"/>
    </reaction>
</comment>
<comment type="catalytic activity">
    <reaction evidence="5">
        <text>N,N-dimethyl-1,4-phenylenediamine + anthranilate + 2 NAD(+) = 2-(4-dimethylaminophenyl)diazenylbenzoate + 2 NADH + 2 H(+)</text>
        <dbReference type="Rhea" id="RHEA:55872"/>
        <dbReference type="ChEBI" id="CHEBI:15378"/>
        <dbReference type="ChEBI" id="CHEBI:15783"/>
        <dbReference type="ChEBI" id="CHEBI:16567"/>
        <dbReference type="ChEBI" id="CHEBI:57540"/>
        <dbReference type="ChEBI" id="CHEBI:57945"/>
        <dbReference type="ChEBI" id="CHEBI:71579"/>
        <dbReference type="EC" id="1.7.1.17"/>
    </reaction>
    <physiologicalReaction direction="right-to-left" evidence="5">
        <dbReference type="Rhea" id="RHEA:55874"/>
    </physiologicalReaction>
</comment>
<dbReference type="PANTHER" id="PTHR43741">
    <property type="entry name" value="FMN-DEPENDENT NADH-AZOREDUCTASE 1"/>
    <property type="match status" value="1"/>
</dbReference>
<protein>
    <recommendedName>
        <fullName evidence="6">FMN dependent NADH:quinone oxidoreductase</fullName>
        <ecNumber evidence="6">1.6.5.-</ecNumber>
    </recommendedName>
    <alternativeName>
        <fullName evidence="6">Azo-dye reductase</fullName>
    </alternativeName>
    <alternativeName>
        <fullName evidence="6">FMN-dependent NADH-azo compound oxidoreductase</fullName>
    </alternativeName>
    <alternativeName>
        <fullName evidence="6">FMN-dependent NADH-azoreductase</fullName>
        <ecNumber evidence="6">1.7.1.17</ecNumber>
    </alternativeName>
</protein>
<sequence length="186" mass="20687">MKVLQLDSGIFLEQSVSRQLSQDIVTKLKEKQDITVVHRDLVANPVSHLTAEELLAEEKPLIDELVQELFDADTLVIGAPMYNFTIPTQLKAWIDRVLQAGVTFKYTEQGPQGLVNDKKVYIASGRGGIYSEGDAKALDHQESYMKQVLSFIGITDVTIIRAEGLNMGDEPRQQGLKEASLDIETI</sequence>
<proteinExistence type="inferred from homology"/>
<keyword evidence="2 6" id="KW-0288">FMN</keyword>
<dbReference type="AlphaFoldDB" id="A0A432Z6K2"/>
<dbReference type="GO" id="GO:0016652">
    <property type="term" value="F:oxidoreductase activity, acting on NAD(P)H as acceptor"/>
    <property type="evidence" value="ECO:0007669"/>
    <property type="project" value="UniProtKB-UniRule"/>
</dbReference>
<accession>A0A432Z6K2</accession>
<comment type="similarity">
    <text evidence="6">Belongs to the azoreductase type 1 family.</text>
</comment>
<evidence type="ECO:0000313" key="8">
    <source>
        <dbReference type="EMBL" id="RUO73516.1"/>
    </source>
</evidence>
<evidence type="ECO:0000256" key="2">
    <source>
        <dbReference type="ARBA" id="ARBA00022643"/>
    </source>
</evidence>
<dbReference type="InterPro" id="IPR023048">
    <property type="entry name" value="NADH:quinone_OxRdtase_FMN_depd"/>
</dbReference>
<dbReference type="OrthoDB" id="9787136at2"/>
<name>A0A432Z6K2_9GAMM</name>
<comment type="caution">
    <text evidence="6">Lacks conserved residue(s) required for the propagation of feature annotation.</text>
</comment>
<comment type="function">
    <text evidence="6">Quinone reductase that provides resistance to thiol-specific stress caused by electrophilic quinones.</text>
</comment>
<reference evidence="9" key="1">
    <citation type="journal article" date="2018" name="Front. Microbiol.">
        <title>Genome-Based Analysis Reveals the Taxonomy and Diversity of the Family Idiomarinaceae.</title>
        <authorList>
            <person name="Liu Y."/>
            <person name="Lai Q."/>
            <person name="Shao Z."/>
        </authorList>
    </citation>
    <scope>NUCLEOTIDE SEQUENCE [LARGE SCALE GENOMIC DNA]</scope>
    <source>
        <strain evidence="9">R22</strain>
    </source>
</reference>
<dbReference type="InterPro" id="IPR003680">
    <property type="entry name" value="Flavodoxin_fold"/>
</dbReference>
<dbReference type="InterPro" id="IPR029039">
    <property type="entry name" value="Flavoprotein-like_sf"/>
</dbReference>
<evidence type="ECO:0000256" key="1">
    <source>
        <dbReference type="ARBA" id="ARBA00022630"/>
    </source>
</evidence>
<organism evidence="8 9">
    <name type="scientific">Idiomarina ramblicola</name>
    <dbReference type="NCBI Taxonomy" id="263724"/>
    <lineage>
        <taxon>Bacteria</taxon>
        <taxon>Pseudomonadati</taxon>
        <taxon>Pseudomonadota</taxon>
        <taxon>Gammaproteobacteria</taxon>
        <taxon>Alteromonadales</taxon>
        <taxon>Idiomarinaceae</taxon>
        <taxon>Idiomarina</taxon>
    </lineage>
</organism>
<keyword evidence="9" id="KW-1185">Reference proteome</keyword>
<dbReference type="GO" id="GO:0016655">
    <property type="term" value="F:oxidoreductase activity, acting on NAD(P)H, quinone or similar compound as acceptor"/>
    <property type="evidence" value="ECO:0007669"/>
    <property type="project" value="InterPro"/>
</dbReference>
<dbReference type="Proteomes" id="UP000288058">
    <property type="component" value="Unassembled WGS sequence"/>
</dbReference>
<evidence type="ECO:0000256" key="4">
    <source>
        <dbReference type="ARBA" id="ARBA00023027"/>
    </source>
</evidence>
<evidence type="ECO:0000313" key="9">
    <source>
        <dbReference type="Proteomes" id="UP000288058"/>
    </source>
</evidence>
<evidence type="ECO:0000256" key="3">
    <source>
        <dbReference type="ARBA" id="ARBA00023002"/>
    </source>
</evidence>
<dbReference type="Pfam" id="PF02525">
    <property type="entry name" value="Flavodoxin_2"/>
    <property type="match status" value="1"/>
</dbReference>
<feature type="binding site" evidence="6">
    <location>
        <begin position="15"/>
        <end position="17"/>
    </location>
    <ligand>
        <name>FMN</name>
        <dbReference type="ChEBI" id="CHEBI:58210"/>
    </ligand>
</feature>
<dbReference type="EC" id="1.7.1.17" evidence="6"/>
<comment type="subunit">
    <text evidence="6">Homodimer.</text>
</comment>
<gene>
    <name evidence="6" type="primary">azoR</name>
    <name evidence="8" type="ORF">CWI78_00715</name>
</gene>
<dbReference type="SUPFAM" id="SSF52218">
    <property type="entry name" value="Flavoproteins"/>
    <property type="match status" value="1"/>
</dbReference>
<dbReference type="Gene3D" id="3.40.50.360">
    <property type="match status" value="1"/>
</dbReference>
<dbReference type="EMBL" id="PIQC01000001">
    <property type="protein sequence ID" value="RUO73516.1"/>
    <property type="molecule type" value="Genomic_DNA"/>
</dbReference>
<keyword evidence="1 6" id="KW-0285">Flavoprotein</keyword>
<dbReference type="PANTHER" id="PTHR43741:SF4">
    <property type="entry name" value="FMN-DEPENDENT NADH:QUINONE OXIDOREDUCTASE"/>
    <property type="match status" value="1"/>
</dbReference>
<evidence type="ECO:0000256" key="6">
    <source>
        <dbReference type="HAMAP-Rule" id="MF_01216"/>
    </source>
</evidence>
<evidence type="ECO:0000256" key="5">
    <source>
        <dbReference type="ARBA" id="ARBA00048542"/>
    </source>
</evidence>
<dbReference type="GO" id="GO:0010181">
    <property type="term" value="F:FMN binding"/>
    <property type="evidence" value="ECO:0007669"/>
    <property type="project" value="UniProtKB-UniRule"/>
</dbReference>
<dbReference type="HAMAP" id="MF_01216">
    <property type="entry name" value="Azoreductase_type1"/>
    <property type="match status" value="1"/>
</dbReference>
<comment type="caution">
    <text evidence="8">The sequence shown here is derived from an EMBL/GenBank/DDBJ whole genome shotgun (WGS) entry which is preliminary data.</text>
</comment>
<dbReference type="GO" id="GO:0009055">
    <property type="term" value="F:electron transfer activity"/>
    <property type="evidence" value="ECO:0007669"/>
    <property type="project" value="UniProtKB-UniRule"/>
</dbReference>
<evidence type="ECO:0000259" key="7">
    <source>
        <dbReference type="Pfam" id="PF02525"/>
    </source>
</evidence>
<keyword evidence="4 6" id="KW-0520">NAD</keyword>